<dbReference type="EMBL" id="HADY01005653">
    <property type="protein sequence ID" value="SBP44138.1"/>
    <property type="molecule type" value="Transcribed_RNA"/>
</dbReference>
<reference evidence="2" key="2">
    <citation type="submission" date="2016-06" db="EMBL/GenBank/DDBJ databases">
        <title>The genome of a short-lived fish provides insights into sex chromosome evolution and the genetic control of aging.</title>
        <authorList>
            <person name="Reichwald K."/>
            <person name="Felder M."/>
            <person name="Petzold A."/>
            <person name="Koch P."/>
            <person name="Groth M."/>
            <person name="Platzer M."/>
        </authorList>
    </citation>
    <scope>NUCLEOTIDE SEQUENCE</scope>
    <source>
        <tissue evidence="2">Brain</tissue>
    </source>
</reference>
<organism evidence="2">
    <name type="scientific">Nothobranchius furzeri</name>
    <name type="common">Turquoise killifish</name>
    <dbReference type="NCBI Taxonomy" id="105023"/>
    <lineage>
        <taxon>Eukaryota</taxon>
        <taxon>Metazoa</taxon>
        <taxon>Chordata</taxon>
        <taxon>Craniata</taxon>
        <taxon>Vertebrata</taxon>
        <taxon>Euteleostomi</taxon>
        <taxon>Actinopterygii</taxon>
        <taxon>Neopterygii</taxon>
        <taxon>Teleostei</taxon>
        <taxon>Neoteleostei</taxon>
        <taxon>Acanthomorphata</taxon>
        <taxon>Ovalentaria</taxon>
        <taxon>Atherinomorphae</taxon>
        <taxon>Cyprinodontiformes</taxon>
        <taxon>Nothobranchiidae</taxon>
        <taxon>Nothobranchius</taxon>
    </lineage>
</organism>
<accession>A0A1A7ZNX7</accession>
<feature type="non-terminal residue" evidence="2">
    <location>
        <position position="1"/>
    </location>
</feature>
<protein>
    <submittedName>
        <fullName evidence="2">Uncharacterized protein</fullName>
    </submittedName>
</protein>
<sequence>SLVSPWRSQAPARTAFDGCSSSVGSRPVPQTATGPGHCRRSHLTCCRRATWANVWSCGGSCMLQRACPSCQL</sequence>
<gene>
    <name evidence="2" type="primary">Nfu_g_1_018142</name>
</gene>
<name>A0A1A7ZNX7_NOTFU</name>
<feature type="compositionally biased region" description="Polar residues" evidence="1">
    <location>
        <begin position="19"/>
        <end position="33"/>
    </location>
</feature>
<reference evidence="2" key="1">
    <citation type="submission" date="2016-05" db="EMBL/GenBank/DDBJ databases">
        <authorList>
            <person name="Lavstsen T."/>
            <person name="Jespersen J.S."/>
        </authorList>
    </citation>
    <scope>NUCLEOTIDE SEQUENCE</scope>
    <source>
        <tissue evidence="2">Brain</tissue>
    </source>
</reference>
<evidence type="ECO:0000313" key="2">
    <source>
        <dbReference type="EMBL" id="SBP44138.1"/>
    </source>
</evidence>
<dbReference type="AlphaFoldDB" id="A0A1A7ZNX7"/>
<proteinExistence type="predicted"/>
<evidence type="ECO:0000256" key="1">
    <source>
        <dbReference type="SAM" id="MobiDB-lite"/>
    </source>
</evidence>
<feature type="non-terminal residue" evidence="2">
    <location>
        <position position="72"/>
    </location>
</feature>
<feature type="region of interest" description="Disordered" evidence="1">
    <location>
        <begin position="1"/>
        <end position="40"/>
    </location>
</feature>